<keyword evidence="10 13" id="KW-0812">Transmembrane</keyword>
<evidence type="ECO:0000256" key="11">
    <source>
        <dbReference type="ARBA" id="ARBA00022989"/>
    </source>
</evidence>
<dbReference type="EMBL" id="CP001739">
    <property type="protein sequence ID" value="ACZ07531.1"/>
    <property type="molecule type" value="Genomic_DNA"/>
</dbReference>
<feature type="transmembrane region" description="Helical" evidence="13">
    <location>
        <begin position="21"/>
        <end position="45"/>
    </location>
</feature>
<dbReference type="SUPFAM" id="SSF52794">
    <property type="entry name" value="PTS system IIB component-like"/>
    <property type="match status" value="1"/>
</dbReference>
<keyword evidence="6" id="KW-0597">Phosphoprotein</keyword>
<evidence type="ECO:0000256" key="9">
    <source>
        <dbReference type="ARBA" id="ARBA00022683"/>
    </source>
</evidence>
<dbReference type="InterPro" id="IPR003352">
    <property type="entry name" value="PTS_EIIC"/>
</dbReference>
<dbReference type="CDD" id="cd05567">
    <property type="entry name" value="PTS_IIB_mannitol"/>
    <property type="match status" value="1"/>
</dbReference>
<feature type="domain" description="PTS EIIB type-2" evidence="14">
    <location>
        <begin position="342"/>
        <end position="436"/>
    </location>
</feature>
<evidence type="ECO:0000313" key="17">
    <source>
        <dbReference type="Proteomes" id="UP000000845"/>
    </source>
</evidence>
<keyword evidence="9" id="KW-0598">Phosphotransferase system</keyword>
<evidence type="ECO:0000256" key="12">
    <source>
        <dbReference type="ARBA" id="ARBA00023136"/>
    </source>
</evidence>
<feature type="transmembrane region" description="Helical" evidence="13">
    <location>
        <begin position="87"/>
        <end position="113"/>
    </location>
</feature>
<evidence type="ECO:0000256" key="5">
    <source>
        <dbReference type="ARBA" id="ARBA00022475"/>
    </source>
</evidence>
<evidence type="ECO:0000259" key="15">
    <source>
        <dbReference type="PROSITE" id="PS51104"/>
    </source>
</evidence>
<dbReference type="PANTHER" id="PTHR30181:SF2">
    <property type="entry name" value="PTS SYSTEM MANNITOL-SPECIFIC EIICBA COMPONENT"/>
    <property type="match status" value="1"/>
</dbReference>
<accession>D1AP57</accession>
<evidence type="ECO:0000256" key="6">
    <source>
        <dbReference type="ARBA" id="ARBA00022553"/>
    </source>
</evidence>
<feature type="domain" description="PTS EIIC type-2" evidence="15">
    <location>
        <begin position="14"/>
        <end position="379"/>
    </location>
</feature>
<proteinExistence type="predicted"/>
<dbReference type="GO" id="GO:0009401">
    <property type="term" value="P:phosphoenolpyruvate-dependent sugar phosphotransferase system"/>
    <property type="evidence" value="ECO:0007669"/>
    <property type="project" value="UniProtKB-KW"/>
</dbReference>
<keyword evidence="17" id="KW-1185">Reference proteome</keyword>
<dbReference type="InterPro" id="IPR050893">
    <property type="entry name" value="Sugar_PTS"/>
</dbReference>
<evidence type="ECO:0000256" key="2">
    <source>
        <dbReference type="ARBA" id="ARBA00004651"/>
    </source>
</evidence>
<dbReference type="InterPro" id="IPR013011">
    <property type="entry name" value="PTS_EIIB_2"/>
</dbReference>
<evidence type="ECO:0000256" key="3">
    <source>
        <dbReference type="ARBA" id="ARBA00011909"/>
    </source>
</evidence>
<keyword evidence="8" id="KW-0808">Transferase</keyword>
<evidence type="ECO:0000256" key="10">
    <source>
        <dbReference type="ARBA" id="ARBA00022692"/>
    </source>
</evidence>
<evidence type="ECO:0000256" key="7">
    <source>
        <dbReference type="ARBA" id="ARBA00022597"/>
    </source>
</evidence>
<protein>
    <recommendedName>
        <fullName evidence="3">protein-N(pi)-phosphohistidine--D-mannitol phosphotransferase</fullName>
        <ecNumber evidence="3">2.7.1.197</ecNumber>
    </recommendedName>
</protein>
<sequence length="436" mass="47022">MNQENQIKIKIQKFGAFLSGMVMPNIGAFIAWGLLTALFIPTGWFPNERLGSMVGPTLNYLMPVLIGYTGGWAVYGRRGGVIGAISTMGVVIGADITMLIGGMIMGPLGAWIMKQVDKLYEGKVKPGMEMLVDNFSMGIVGLIMMIFGFVAIEPIISVILSVMTVGVNFLINAKLLPLTALFVQPGQVLFLNNAINHGIMTPIAIEQAAKFGKSVIFLVEANCGCWFGITLAFMFFGKGMAKKSAPAAALIMFFGGIGEVVFPYVLSKPKTLLGAILGNMASLFILTTFNGGTVAAVAMLVASFFLMRDKTEDYETEAALNTEGVGEPADTLETMTPSGNIENIIFACDAGMGSSVMGVSVMKNMLKKAMIYKNVEHVSVAEIPEKADLIVTTKSLEGRVRDVIKKYNKDIPVFAVDNLMNNAEYEKIIEYLKTLS</sequence>
<evidence type="ECO:0000256" key="4">
    <source>
        <dbReference type="ARBA" id="ARBA00022448"/>
    </source>
</evidence>
<dbReference type="RefSeq" id="WP_012860127.1">
    <property type="nucleotide sequence ID" value="NC_013517.1"/>
</dbReference>
<evidence type="ECO:0000256" key="1">
    <source>
        <dbReference type="ARBA" id="ARBA00001655"/>
    </source>
</evidence>
<name>D1AP57_SEBTE</name>
<dbReference type="GO" id="GO:0022872">
    <property type="term" value="F:protein-N(PI)-phosphohistidine-mannitol phosphotransferase system transmembrane transporter activity"/>
    <property type="evidence" value="ECO:0007669"/>
    <property type="project" value="InterPro"/>
</dbReference>
<feature type="transmembrane region" description="Helical" evidence="13">
    <location>
        <begin position="135"/>
        <end position="163"/>
    </location>
</feature>
<evidence type="ECO:0000259" key="14">
    <source>
        <dbReference type="PROSITE" id="PS51099"/>
    </source>
</evidence>
<dbReference type="InterPro" id="IPR029503">
    <property type="entry name" value="PTS_EIIB_mannitol"/>
</dbReference>
<dbReference type="Pfam" id="PF02302">
    <property type="entry name" value="PTS_IIB"/>
    <property type="match status" value="1"/>
</dbReference>
<dbReference type="Proteomes" id="UP000000845">
    <property type="component" value="Chromosome"/>
</dbReference>
<dbReference type="HOGENOM" id="CLU_028721_2_0_0"/>
<dbReference type="eggNOG" id="COG2213">
    <property type="taxonomic scope" value="Bacteria"/>
</dbReference>
<dbReference type="Pfam" id="PF02378">
    <property type="entry name" value="PTS_EIIC"/>
    <property type="match status" value="1"/>
</dbReference>
<keyword evidence="7" id="KW-0762">Sugar transport</keyword>
<dbReference type="PROSITE" id="PS51099">
    <property type="entry name" value="PTS_EIIB_TYPE_2"/>
    <property type="match status" value="1"/>
</dbReference>
<dbReference type="GO" id="GO:0090563">
    <property type="term" value="F:protein-phosphocysteine-sugar phosphotransferase activity"/>
    <property type="evidence" value="ECO:0007669"/>
    <property type="project" value="TreeGrafter"/>
</dbReference>
<dbReference type="STRING" id="526218.Sterm_0659"/>
<feature type="transmembrane region" description="Helical" evidence="13">
    <location>
        <begin position="215"/>
        <end position="236"/>
    </location>
</feature>
<evidence type="ECO:0000256" key="8">
    <source>
        <dbReference type="ARBA" id="ARBA00022679"/>
    </source>
</evidence>
<dbReference type="InterPro" id="IPR013014">
    <property type="entry name" value="PTS_EIIC_2"/>
</dbReference>
<dbReference type="EC" id="2.7.1.197" evidence="3"/>
<dbReference type="InterPro" id="IPR003501">
    <property type="entry name" value="PTS_EIIB_2/3"/>
</dbReference>
<keyword evidence="11 13" id="KW-1133">Transmembrane helix</keyword>
<dbReference type="InterPro" id="IPR036095">
    <property type="entry name" value="PTS_EIIB-like_sf"/>
</dbReference>
<dbReference type="KEGG" id="str:Sterm_0659"/>
<keyword evidence="5" id="KW-1003">Cell membrane</keyword>
<dbReference type="GO" id="GO:0016301">
    <property type="term" value="F:kinase activity"/>
    <property type="evidence" value="ECO:0007669"/>
    <property type="project" value="UniProtKB-KW"/>
</dbReference>
<feature type="transmembrane region" description="Helical" evidence="13">
    <location>
        <begin position="175"/>
        <end position="195"/>
    </location>
</feature>
<keyword evidence="12 13" id="KW-0472">Membrane</keyword>
<feature type="transmembrane region" description="Helical" evidence="13">
    <location>
        <begin position="248"/>
        <end position="266"/>
    </location>
</feature>
<dbReference type="PROSITE" id="PS51104">
    <property type="entry name" value="PTS_EIIC_TYPE_2"/>
    <property type="match status" value="1"/>
</dbReference>
<reference evidence="17" key="1">
    <citation type="submission" date="2009-09" db="EMBL/GenBank/DDBJ databases">
        <title>The complete chromosome of Sebaldella termitidis ATCC 33386.</title>
        <authorList>
            <consortium name="US DOE Joint Genome Institute (JGI-PGF)"/>
            <person name="Lucas S."/>
            <person name="Copeland A."/>
            <person name="Lapidus A."/>
            <person name="Glavina del Rio T."/>
            <person name="Dalin E."/>
            <person name="Tice H."/>
            <person name="Bruce D."/>
            <person name="Goodwin L."/>
            <person name="Pitluck S."/>
            <person name="Kyrpides N."/>
            <person name="Mavromatis K."/>
            <person name="Ivanova N."/>
            <person name="Mikhailova N."/>
            <person name="Sims D."/>
            <person name="Meincke L."/>
            <person name="Brettin T."/>
            <person name="Detter J.C."/>
            <person name="Han C."/>
            <person name="Larimer F."/>
            <person name="Land M."/>
            <person name="Hauser L."/>
            <person name="Markowitz V."/>
            <person name="Cheng J.F."/>
            <person name="Hugenholtz P."/>
            <person name="Woyke T."/>
            <person name="Wu D."/>
            <person name="Eisen J.A."/>
        </authorList>
    </citation>
    <scope>NUCLEOTIDE SEQUENCE [LARGE SCALE GENOMIC DNA]</scope>
    <source>
        <strain evidence="17">ATCC 33386 / NCTC 11300</strain>
    </source>
</reference>
<comment type="catalytic activity">
    <reaction evidence="1">
        <text>D-mannitol(out) + N(pros)-phospho-L-histidyl-[protein] = D-mannitol 1-phosphate(in) + L-histidyl-[protein]</text>
        <dbReference type="Rhea" id="RHEA:33363"/>
        <dbReference type="Rhea" id="RHEA-COMP:9745"/>
        <dbReference type="Rhea" id="RHEA-COMP:9746"/>
        <dbReference type="ChEBI" id="CHEBI:16899"/>
        <dbReference type="ChEBI" id="CHEBI:29979"/>
        <dbReference type="ChEBI" id="CHEBI:61381"/>
        <dbReference type="ChEBI" id="CHEBI:64837"/>
        <dbReference type="EC" id="2.7.1.197"/>
    </reaction>
</comment>
<keyword evidence="4" id="KW-0813">Transport</keyword>
<reference evidence="16 17" key="2">
    <citation type="journal article" date="2010" name="Stand. Genomic Sci.">
        <title>Complete genome sequence of Sebaldella termitidis type strain (NCTC 11300).</title>
        <authorList>
            <person name="Harmon-Smith M."/>
            <person name="Celia L."/>
            <person name="Chertkov O."/>
            <person name="Lapidus A."/>
            <person name="Copeland A."/>
            <person name="Glavina Del Rio T."/>
            <person name="Nolan M."/>
            <person name="Lucas S."/>
            <person name="Tice H."/>
            <person name="Cheng J.F."/>
            <person name="Han C."/>
            <person name="Detter J.C."/>
            <person name="Bruce D."/>
            <person name="Goodwin L."/>
            <person name="Pitluck S."/>
            <person name="Pati A."/>
            <person name="Liolios K."/>
            <person name="Ivanova N."/>
            <person name="Mavromatis K."/>
            <person name="Mikhailova N."/>
            <person name="Chen A."/>
            <person name="Palaniappan K."/>
            <person name="Land M."/>
            <person name="Hauser L."/>
            <person name="Chang Y.J."/>
            <person name="Jeffries C.D."/>
            <person name="Brettin T."/>
            <person name="Goker M."/>
            <person name="Beck B."/>
            <person name="Bristow J."/>
            <person name="Eisen J.A."/>
            <person name="Markowitz V."/>
            <person name="Hugenholtz P."/>
            <person name="Kyrpides N.C."/>
            <person name="Klenk H.P."/>
            <person name="Chen F."/>
        </authorList>
    </citation>
    <scope>NUCLEOTIDE SEQUENCE [LARGE SCALE GENOMIC DNA]</scope>
    <source>
        <strain evidence="17">ATCC 33386 / NCTC 11300</strain>
    </source>
</reference>
<feature type="transmembrane region" description="Helical" evidence="13">
    <location>
        <begin position="57"/>
        <end position="75"/>
    </location>
</feature>
<dbReference type="Gene3D" id="3.40.50.2300">
    <property type="match status" value="1"/>
</dbReference>
<comment type="subcellular location">
    <subcellularLocation>
        <location evidence="2">Cell membrane</location>
        <topology evidence="2">Multi-pass membrane protein</topology>
    </subcellularLocation>
</comment>
<dbReference type="PANTHER" id="PTHR30181">
    <property type="entry name" value="MANNITOL PERMEASE IIC COMPONENT"/>
    <property type="match status" value="1"/>
</dbReference>
<evidence type="ECO:0000256" key="13">
    <source>
        <dbReference type="SAM" id="Phobius"/>
    </source>
</evidence>
<dbReference type="GO" id="GO:0005886">
    <property type="term" value="C:plasma membrane"/>
    <property type="evidence" value="ECO:0007669"/>
    <property type="project" value="UniProtKB-SubCell"/>
</dbReference>
<gene>
    <name evidence="16" type="ordered locus">Sterm_0659</name>
</gene>
<feature type="transmembrane region" description="Helical" evidence="13">
    <location>
        <begin position="272"/>
        <end position="305"/>
    </location>
</feature>
<evidence type="ECO:0000313" key="16">
    <source>
        <dbReference type="EMBL" id="ACZ07531.1"/>
    </source>
</evidence>
<organism evidence="16 17">
    <name type="scientific">Sebaldella termitidis (strain ATCC 33386 / NCTC 11300)</name>
    <dbReference type="NCBI Taxonomy" id="526218"/>
    <lineage>
        <taxon>Bacteria</taxon>
        <taxon>Fusobacteriati</taxon>
        <taxon>Fusobacteriota</taxon>
        <taxon>Fusobacteriia</taxon>
        <taxon>Fusobacteriales</taxon>
        <taxon>Leptotrichiaceae</taxon>
        <taxon>Sebaldella</taxon>
    </lineage>
</organism>
<dbReference type="AlphaFoldDB" id="D1AP57"/>